<dbReference type="OrthoDB" id="6127772at2759"/>
<feature type="region of interest" description="Disordered" evidence="1">
    <location>
        <begin position="75"/>
        <end position="110"/>
    </location>
</feature>
<keyword evidence="2" id="KW-0732">Signal</keyword>
<gene>
    <name evidence="3" type="ORF">MGAL_10B056227</name>
</gene>
<evidence type="ECO:0000313" key="3">
    <source>
        <dbReference type="EMBL" id="VDH89684.1"/>
    </source>
</evidence>
<keyword evidence="4" id="KW-1185">Reference proteome</keyword>
<feature type="chain" id="PRO_5032843402" evidence="2">
    <location>
        <begin position="22"/>
        <end position="179"/>
    </location>
</feature>
<evidence type="ECO:0000313" key="4">
    <source>
        <dbReference type="Proteomes" id="UP000596742"/>
    </source>
</evidence>
<feature type="compositionally biased region" description="Polar residues" evidence="1">
    <location>
        <begin position="149"/>
        <end position="163"/>
    </location>
</feature>
<proteinExistence type="predicted"/>
<dbReference type="Proteomes" id="UP000596742">
    <property type="component" value="Unassembled WGS sequence"/>
</dbReference>
<evidence type="ECO:0000256" key="2">
    <source>
        <dbReference type="SAM" id="SignalP"/>
    </source>
</evidence>
<feature type="region of interest" description="Disordered" evidence="1">
    <location>
        <begin position="131"/>
        <end position="179"/>
    </location>
</feature>
<protein>
    <submittedName>
        <fullName evidence="3">Uncharacterized protein</fullName>
    </submittedName>
</protein>
<feature type="signal peptide" evidence="2">
    <location>
        <begin position="1"/>
        <end position="21"/>
    </location>
</feature>
<accession>A0A8B6BFV4</accession>
<comment type="caution">
    <text evidence="3">The sequence shown here is derived from an EMBL/GenBank/DDBJ whole genome shotgun (WGS) entry which is preliminary data.</text>
</comment>
<dbReference type="EMBL" id="UYJE01000053">
    <property type="protein sequence ID" value="VDH89684.1"/>
    <property type="molecule type" value="Genomic_DNA"/>
</dbReference>
<name>A0A8B6BFV4_MYTGA</name>
<organism evidence="3 4">
    <name type="scientific">Mytilus galloprovincialis</name>
    <name type="common">Mediterranean mussel</name>
    <dbReference type="NCBI Taxonomy" id="29158"/>
    <lineage>
        <taxon>Eukaryota</taxon>
        <taxon>Metazoa</taxon>
        <taxon>Spiralia</taxon>
        <taxon>Lophotrochozoa</taxon>
        <taxon>Mollusca</taxon>
        <taxon>Bivalvia</taxon>
        <taxon>Autobranchia</taxon>
        <taxon>Pteriomorphia</taxon>
        <taxon>Mytilida</taxon>
        <taxon>Mytiloidea</taxon>
        <taxon>Mytilidae</taxon>
        <taxon>Mytilinae</taxon>
        <taxon>Mytilus</taxon>
    </lineage>
</organism>
<evidence type="ECO:0000256" key="1">
    <source>
        <dbReference type="SAM" id="MobiDB-lite"/>
    </source>
</evidence>
<reference evidence="3" key="1">
    <citation type="submission" date="2018-11" db="EMBL/GenBank/DDBJ databases">
        <authorList>
            <person name="Alioto T."/>
            <person name="Alioto T."/>
        </authorList>
    </citation>
    <scope>NUCLEOTIDE SEQUENCE</scope>
</reference>
<dbReference type="AlphaFoldDB" id="A0A8B6BFV4"/>
<sequence>MAITVLKYLILFCSVAFTVQTSCSNGNQCNCDFSDESTFKSISEYLAAAVGALGPMLAVGGGFGIWKLVTSKLTSSPGEFSRETSDLSESSSRRSNKRSPATNSTRASSRVSAWSRSTALTINDMDAEIDDDLDFRSDSPTPKEGLSSPAWSNNRKIPPSVTNRAPAPAQKNDVNSWMF</sequence>